<evidence type="ECO:0000313" key="12">
    <source>
        <dbReference type="EnsemblMetazoa" id="HelroP139499"/>
    </source>
</evidence>
<dbReference type="EnsemblMetazoa" id="HelroT139499">
    <property type="protein sequence ID" value="HelroP139499"/>
    <property type="gene ID" value="HelroG139499"/>
</dbReference>
<comment type="subcellular location">
    <subcellularLocation>
        <location evidence="1">Membrane</location>
        <topology evidence="1">Single-pass type II membrane protein</topology>
    </subcellularLocation>
</comment>
<evidence type="ECO:0000256" key="9">
    <source>
        <dbReference type="ARBA" id="ARBA00023180"/>
    </source>
</evidence>
<keyword evidence="4" id="KW-0808">Transferase</keyword>
<dbReference type="EMBL" id="KB095813">
    <property type="protein sequence ID" value="ESO11476.1"/>
    <property type="molecule type" value="Genomic_DNA"/>
</dbReference>
<dbReference type="PANTHER" id="PTHR19297:SF185">
    <property type="entry name" value="BETA-1,3-GALACTOSYL-O-GLYCOSYL-GLYCOPROTEIN BETA-1,6-N-ACETYLGLUCOSAMINYLTRANSFERASE 3"/>
    <property type="match status" value="1"/>
</dbReference>
<dbReference type="InParanoid" id="T1EIZ0"/>
<dbReference type="eggNOG" id="KOG0799">
    <property type="taxonomic scope" value="Eukaryota"/>
</dbReference>
<reference evidence="11 13" key="2">
    <citation type="journal article" date="2013" name="Nature">
        <title>Insights into bilaterian evolution from three spiralian genomes.</title>
        <authorList>
            <person name="Simakov O."/>
            <person name="Marletaz F."/>
            <person name="Cho S.J."/>
            <person name="Edsinger-Gonzales E."/>
            <person name="Havlak P."/>
            <person name="Hellsten U."/>
            <person name="Kuo D.H."/>
            <person name="Larsson T."/>
            <person name="Lv J."/>
            <person name="Arendt D."/>
            <person name="Savage R."/>
            <person name="Osoegawa K."/>
            <person name="de Jong P."/>
            <person name="Grimwood J."/>
            <person name="Chapman J.A."/>
            <person name="Shapiro H."/>
            <person name="Aerts A."/>
            <person name="Otillar R.P."/>
            <person name="Terry A.Y."/>
            <person name="Boore J.L."/>
            <person name="Grigoriev I.V."/>
            <person name="Lindberg D.R."/>
            <person name="Seaver E.C."/>
            <person name="Weisblat D.A."/>
            <person name="Putnam N.H."/>
            <person name="Rokhsar D.S."/>
        </authorList>
    </citation>
    <scope>NUCLEOTIDE SEQUENCE</scope>
</reference>
<reference evidence="12" key="3">
    <citation type="submission" date="2015-06" db="UniProtKB">
        <authorList>
            <consortium name="EnsemblMetazoa"/>
        </authorList>
    </citation>
    <scope>IDENTIFICATION</scope>
</reference>
<dbReference type="OMA" id="MDIAYTI"/>
<keyword evidence="8" id="KW-0472">Membrane</keyword>
<protein>
    <submittedName>
        <fullName evidence="11 12">Uncharacterized protein</fullName>
    </submittedName>
</protein>
<keyword evidence="9" id="KW-0325">Glycoprotein</keyword>
<gene>
    <name evidence="12" type="primary">20196540</name>
    <name evidence="11" type="ORF">HELRODRAFT_139499</name>
</gene>
<dbReference type="RefSeq" id="XP_009010457.1">
    <property type="nucleotide sequence ID" value="XM_009012209.1"/>
</dbReference>
<dbReference type="GeneID" id="20196540"/>
<keyword evidence="5" id="KW-0812">Transmembrane</keyword>
<keyword evidence="6" id="KW-0735">Signal-anchor</keyword>
<dbReference type="GO" id="GO:0008375">
    <property type="term" value="F:acetylglucosaminyltransferase activity"/>
    <property type="evidence" value="ECO:0000318"/>
    <property type="project" value="GO_Central"/>
</dbReference>
<dbReference type="CTD" id="20196540"/>
<evidence type="ECO:0000256" key="6">
    <source>
        <dbReference type="ARBA" id="ARBA00022968"/>
    </source>
</evidence>
<evidence type="ECO:0000256" key="8">
    <source>
        <dbReference type="ARBA" id="ARBA00023136"/>
    </source>
</evidence>
<dbReference type="AlphaFoldDB" id="T1EIZ0"/>
<keyword evidence="13" id="KW-1185">Reference proteome</keyword>
<proteinExistence type="inferred from homology"/>
<dbReference type="PANTHER" id="PTHR19297">
    <property type="entry name" value="GLYCOSYLTRANSFERASE 14 FAMILY MEMBER"/>
    <property type="match status" value="1"/>
</dbReference>
<sequence length="317" mass="37338">CEFYKSYKGFIKEPLNDEEANFPIAYSMLIYKDYEQFIRLFRAVYRPQNYYCIHVDKKTDSNYKSNVEALARCFPNGRVFVAPISYDVQWATFTVLQPELDCMRELSKMRPLWKYFINLTGQEYPLRTNWELIQILKIFDGANNVEGTFKRSYLIGRTQQVSFNGSLMHSVIRMYHAQNHPPRGIIIWKGSVHVVLSRAFVDFALHHPISIALQNYLKDIFVPDEYFFSTLNNNPNFGVPGSYNDPVNNRFIARFKNWGYPPFAWPCKGKWVRQICNFGVGDLPLLASRDELFANKFDYEFEPLAYNCMEELLFNRT</sequence>
<evidence type="ECO:0000256" key="1">
    <source>
        <dbReference type="ARBA" id="ARBA00004606"/>
    </source>
</evidence>
<evidence type="ECO:0000256" key="4">
    <source>
        <dbReference type="ARBA" id="ARBA00022679"/>
    </source>
</evidence>
<dbReference type="Proteomes" id="UP000015101">
    <property type="component" value="Unassembled WGS sequence"/>
</dbReference>
<dbReference type="STRING" id="6412.T1EIZ0"/>
<name>T1EIZ0_HELRO</name>
<accession>T1EIZ0</accession>
<keyword evidence="3" id="KW-0328">Glycosyltransferase</keyword>
<evidence type="ECO:0000313" key="13">
    <source>
        <dbReference type="Proteomes" id="UP000015101"/>
    </source>
</evidence>
<dbReference type="InterPro" id="IPR003406">
    <property type="entry name" value="Glyco_trans_14"/>
</dbReference>
<keyword evidence="7" id="KW-1133">Transmembrane helix</keyword>
<comment type="similarity">
    <text evidence="10">Belongs to the glycosyltransferase 14 family.</text>
</comment>
<evidence type="ECO:0000313" key="11">
    <source>
        <dbReference type="EMBL" id="ESO11476.1"/>
    </source>
</evidence>
<dbReference type="HOGENOM" id="CLU_032341_1_1_1"/>
<dbReference type="GO" id="GO:0016020">
    <property type="term" value="C:membrane"/>
    <property type="evidence" value="ECO:0007669"/>
    <property type="project" value="UniProtKB-SubCell"/>
</dbReference>
<dbReference type="Pfam" id="PF02485">
    <property type="entry name" value="Branch"/>
    <property type="match status" value="1"/>
</dbReference>
<reference evidence="13" key="1">
    <citation type="submission" date="2012-12" db="EMBL/GenBank/DDBJ databases">
        <authorList>
            <person name="Hellsten U."/>
            <person name="Grimwood J."/>
            <person name="Chapman J.A."/>
            <person name="Shapiro H."/>
            <person name="Aerts A."/>
            <person name="Otillar R.P."/>
            <person name="Terry A.Y."/>
            <person name="Boore J.L."/>
            <person name="Simakov O."/>
            <person name="Marletaz F."/>
            <person name="Cho S.-J."/>
            <person name="Edsinger-Gonzales E."/>
            <person name="Havlak P."/>
            <person name="Kuo D.-H."/>
            <person name="Larsson T."/>
            <person name="Lv J."/>
            <person name="Arendt D."/>
            <person name="Savage R."/>
            <person name="Osoegawa K."/>
            <person name="de Jong P."/>
            <person name="Lindberg D.R."/>
            <person name="Seaver E.C."/>
            <person name="Weisblat D.A."/>
            <person name="Putnam N.H."/>
            <person name="Grigoriev I.V."/>
            <person name="Rokhsar D.S."/>
        </authorList>
    </citation>
    <scope>NUCLEOTIDE SEQUENCE</scope>
</reference>
<dbReference type="KEGG" id="hro:HELRODRAFT_139499"/>
<evidence type="ECO:0000256" key="10">
    <source>
        <dbReference type="ARBA" id="ARBA00038150"/>
    </source>
</evidence>
<comment type="pathway">
    <text evidence="2">Protein modification; protein glycosylation.</text>
</comment>
<evidence type="ECO:0000256" key="5">
    <source>
        <dbReference type="ARBA" id="ARBA00022692"/>
    </source>
</evidence>
<organism evidence="12 13">
    <name type="scientific">Helobdella robusta</name>
    <name type="common">Californian leech</name>
    <dbReference type="NCBI Taxonomy" id="6412"/>
    <lineage>
        <taxon>Eukaryota</taxon>
        <taxon>Metazoa</taxon>
        <taxon>Spiralia</taxon>
        <taxon>Lophotrochozoa</taxon>
        <taxon>Annelida</taxon>
        <taxon>Clitellata</taxon>
        <taxon>Hirudinea</taxon>
        <taxon>Rhynchobdellida</taxon>
        <taxon>Glossiphoniidae</taxon>
        <taxon>Helobdella</taxon>
    </lineage>
</organism>
<evidence type="ECO:0000256" key="2">
    <source>
        <dbReference type="ARBA" id="ARBA00004922"/>
    </source>
</evidence>
<dbReference type="OrthoDB" id="2019572at2759"/>
<evidence type="ECO:0000256" key="7">
    <source>
        <dbReference type="ARBA" id="ARBA00022989"/>
    </source>
</evidence>
<dbReference type="EMBL" id="AMQM01008619">
    <property type="status" value="NOT_ANNOTATED_CDS"/>
    <property type="molecule type" value="Genomic_DNA"/>
</dbReference>
<evidence type="ECO:0000256" key="3">
    <source>
        <dbReference type="ARBA" id="ARBA00022676"/>
    </source>
</evidence>